<dbReference type="InterPro" id="IPR003591">
    <property type="entry name" value="Leu-rich_rpt_typical-subtyp"/>
</dbReference>
<comment type="subcellular location">
    <subcellularLocation>
        <location evidence="1">Cell membrane</location>
        <topology evidence="1">Single-pass membrane protein</topology>
    </subcellularLocation>
</comment>
<keyword evidence="16" id="KW-0325">Glycoprotein</keyword>
<accession>A0A2P5E6T5</accession>
<dbReference type="GO" id="GO:0005886">
    <property type="term" value="C:plasma membrane"/>
    <property type="evidence" value="ECO:0007669"/>
    <property type="project" value="UniProtKB-SubCell"/>
</dbReference>
<evidence type="ECO:0000256" key="18">
    <source>
        <dbReference type="SAM" id="Phobius"/>
    </source>
</evidence>
<dbReference type="PANTHER" id="PTHR27008">
    <property type="entry name" value="OS04G0122200 PROTEIN"/>
    <property type="match status" value="1"/>
</dbReference>
<feature type="non-terminal residue" evidence="21">
    <location>
        <position position="900"/>
    </location>
</feature>
<dbReference type="Pfam" id="PF00069">
    <property type="entry name" value="Pkinase"/>
    <property type="match status" value="1"/>
</dbReference>
<dbReference type="InterPro" id="IPR001611">
    <property type="entry name" value="Leu-rich_rpt"/>
</dbReference>
<dbReference type="EC" id="2.7.11.1" evidence="3"/>
<name>A0A2P5E6T5_TREOI</name>
<dbReference type="SMART" id="SM00369">
    <property type="entry name" value="LRR_TYP"/>
    <property type="match status" value="9"/>
</dbReference>
<evidence type="ECO:0000256" key="14">
    <source>
        <dbReference type="ARBA" id="ARBA00022989"/>
    </source>
</evidence>
<feature type="domain" description="Protein kinase" evidence="20">
    <location>
        <begin position="718"/>
        <end position="900"/>
    </location>
</feature>
<dbReference type="PROSITE" id="PS00107">
    <property type="entry name" value="PROTEIN_KINASE_ATP"/>
    <property type="match status" value="1"/>
</dbReference>
<dbReference type="SMART" id="SM00220">
    <property type="entry name" value="S_TKc"/>
    <property type="match status" value="1"/>
</dbReference>
<keyword evidence="7" id="KW-0808">Transferase</keyword>
<dbReference type="PROSITE" id="PS50011">
    <property type="entry name" value="PROTEIN_KINASE_DOM"/>
    <property type="match status" value="1"/>
</dbReference>
<organism evidence="21 22">
    <name type="scientific">Trema orientale</name>
    <name type="common">Charcoal tree</name>
    <name type="synonym">Celtis orientalis</name>
    <dbReference type="NCBI Taxonomy" id="63057"/>
    <lineage>
        <taxon>Eukaryota</taxon>
        <taxon>Viridiplantae</taxon>
        <taxon>Streptophyta</taxon>
        <taxon>Embryophyta</taxon>
        <taxon>Tracheophyta</taxon>
        <taxon>Spermatophyta</taxon>
        <taxon>Magnoliopsida</taxon>
        <taxon>eudicotyledons</taxon>
        <taxon>Gunneridae</taxon>
        <taxon>Pentapetalae</taxon>
        <taxon>rosids</taxon>
        <taxon>fabids</taxon>
        <taxon>Rosales</taxon>
        <taxon>Cannabaceae</taxon>
        <taxon>Trema</taxon>
    </lineage>
</organism>
<comment type="caution">
    <text evidence="21">The sequence shown here is derived from an EMBL/GenBank/DDBJ whole genome shotgun (WGS) entry which is preliminary data.</text>
</comment>
<evidence type="ECO:0000256" key="8">
    <source>
        <dbReference type="ARBA" id="ARBA00022692"/>
    </source>
</evidence>
<evidence type="ECO:0000313" key="22">
    <source>
        <dbReference type="Proteomes" id="UP000237000"/>
    </source>
</evidence>
<keyword evidence="22" id="KW-1185">Reference proteome</keyword>
<sequence>MKLRNPNGSSCALWPVFRHVIILCSLSLIQPTSTTGSALGNDTDRVALLKFKESISNDPHGVLSSWNDSIHFCNWLGITCGNRHQRITALNLKRYNLRGTMSPYVGNLTFLRFINLEQNSFFGEIPLPVGRLFRLQHLNLSDNMLEGKIPVNLSYCSNLKILRLGINKLSGMIPPELGALVNLVQLNLTTNNLTGGIPPSFGNISSLRVFSAGYNNLAGNIPNEFGKLRSLTFFSIGSNNLSGTIPLSLYNMSSMRTFIVAENHFIGTLPPDIGLTLPNLQGFGLGANKISGTIPESISNASQLQIFEIGDNDFFGQVPANLGNLRDLKWLGLNFNSLGNYSSNSLDFIPSLANCSQMEELDLSYNKFGGVLPHSIANLSTQLTKLFLGGNQISGNIPTTLENLVSLIMLSMPDNLFTGDIPSFLGKLQNLQVLQFYQNSLSGEIPSLIGNLSQLFELNLGHNRLEGRIPPSIANCQSLTHLDLSNNNLIGDVPREIFGTIFSFIALDFSQNSLTGSLPVEVGKLKNIYELLLSENKLTGEIPNTIGDCQSLEYLYLEGNFFQGVLPSTLSSLRGLQSLDISQNNFTGEIPKDLQELRFLRYLNLSFNNLEGEVPKEGIFQNTSAISVVGNTKLCGGVPKLQLSPCPVKSSERQQKTSSLKLVIIIIVCVTAFSFAISSFLIFCWRRKSTRKSSSVLSTINFLSNVSYKRLYQATNGFSPSLLIGTGSFGSVYEGILDEKETPVAIKVLNLSQKGASKSFIAECNALRIIRHRNLVKILTCCSSTDFKGNDFKALVFEYMSNGSLEKWLHPITENENQSMSLTLIQRLNIATDVATAVHYLHDHCDQLVIHCDLKPSNVLLDNEMIGHVGDFGLARLVSNTNGFSESQTSTIGIKGTIGY</sequence>
<keyword evidence="4" id="KW-1003">Cell membrane</keyword>
<feature type="chain" id="PRO_5015182654" description="non-specific serine/threonine protein kinase" evidence="19">
    <location>
        <begin position="35"/>
        <end position="900"/>
    </location>
</feature>
<keyword evidence="8 18" id="KW-0812">Transmembrane</keyword>
<evidence type="ECO:0000256" key="1">
    <source>
        <dbReference type="ARBA" id="ARBA00004162"/>
    </source>
</evidence>
<evidence type="ECO:0000256" key="11">
    <source>
        <dbReference type="ARBA" id="ARBA00022741"/>
    </source>
</evidence>
<dbReference type="FunFam" id="3.30.200.20:FF:000432">
    <property type="entry name" value="LRR receptor-like serine/threonine-protein kinase EFR"/>
    <property type="match status" value="1"/>
</dbReference>
<evidence type="ECO:0000256" key="6">
    <source>
        <dbReference type="ARBA" id="ARBA00022614"/>
    </source>
</evidence>
<evidence type="ECO:0000256" key="12">
    <source>
        <dbReference type="ARBA" id="ARBA00022777"/>
    </source>
</evidence>
<evidence type="ECO:0000313" key="21">
    <source>
        <dbReference type="EMBL" id="PON81190.1"/>
    </source>
</evidence>
<dbReference type="InterPro" id="IPR025875">
    <property type="entry name" value="Leu-rich_rpt_4"/>
</dbReference>
<dbReference type="PANTHER" id="PTHR27008:SF592">
    <property type="entry name" value="LEUCINE-RICH REPEAT RECEPTOR-LIKE PROTEIN KINASE FAMILY PROTEIN-RELATED"/>
    <property type="match status" value="1"/>
</dbReference>
<dbReference type="Pfam" id="PF13855">
    <property type="entry name" value="LRR_8"/>
    <property type="match status" value="1"/>
</dbReference>
<dbReference type="STRING" id="63057.A0A2P5E6T5"/>
<evidence type="ECO:0000256" key="17">
    <source>
        <dbReference type="PROSITE-ProRule" id="PRU10141"/>
    </source>
</evidence>
<dbReference type="GO" id="GO:0005524">
    <property type="term" value="F:ATP binding"/>
    <property type="evidence" value="ECO:0007669"/>
    <property type="project" value="UniProtKB-UniRule"/>
</dbReference>
<evidence type="ECO:0000256" key="3">
    <source>
        <dbReference type="ARBA" id="ARBA00012513"/>
    </source>
</evidence>
<dbReference type="InterPro" id="IPR051809">
    <property type="entry name" value="Plant_receptor-like_S/T_kinase"/>
</dbReference>
<keyword evidence="14 18" id="KW-1133">Transmembrane helix</keyword>
<dbReference type="Proteomes" id="UP000237000">
    <property type="component" value="Unassembled WGS sequence"/>
</dbReference>
<dbReference type="Gene3D" id="3.80.10.10">
    <property type="entry name" value="Ribonuclease Inhibitor"/>
    <property type="match status" value="3"/>
</dbReference>
<reference evidence="22" key="1">
    <citation type="submission" date="2016-06" db="EMBL/GenBank/DDBJ databases">
        <title>Parallel loss of symbiosis genes in relatives of nitrogen-fixing non-legume Parasponia.</title>
        <authorList>
            <person name="Van Velzen R."/>
            <person name="Holmer R."/>
            <person name="Bu F."/>
            <person name="Rutten L."/>
            <person name="Van Zeijl A."/>
            <person name="Liu W."/>
            <person name="Santuari L."/>
            <person name="Cao Q."/>
            <person name="Sharma T."/>
            <person name="Shen D."/>
            <person name="Roswanjaya Y."/>
            <person name="Wardhani T."/>
            <person name="Kalhor M.S."/>
            <person name="Jansen J."/>
            <person name="Van den Hoogen J."/>
            <person name="Gungor B."/>
            <person name="Hartog M."/>
            <person name="Hontelez J."/>
            <person name="Verver J."/>
            <person name="Yang W.-C."/>
            <person name="Schijlen E."/>
            <person name="Repin R."/>
            <person name="Schilthuizen M."/>
            <person name="Schranz E."/>
            <person name="Heidstra R."/>
            <person name="Miyata K."/>
            <person name="Fedorova E."/>
            <person name="Kohlen W."/>
            <person name="Bisseling T."/>
            <person name="Smit S."/>
            <person name="Geurts R."/>
        </authorList>
    </citation>
    <scope>NUCLEOTIDE SEQUENCE [LARGE SCALE GENOMIC DNA]</scope>
    <source>
        <strain evidence="22">cv. RG33-2</strain>
    </source>
</reference>
<dbReference type="InterPro" id="IPR008271">
    <property type="entry name" value="Ser/Thr_kinase_AS"/>
</dbReference>
<dbReference type="FunFam" id="3.80.10.10:FF:000095">
    <property type="entry name" value="LRR receptor-like serine/threonine-protein kinase GSO1"/>
    <property type="match status" value="1"/>
</dbReference>
<evidence type="ECO:0000256" key="16">
    <source>
        <dbReference type="ARBA" id="ARBA00023180"/>
    </source>
</evidence>
<comment type="similarity">
    <text evidence="2">Belongs to the protein kinase superfamily. Ser/Thr protein kinase family.</text>
</comment>
<keyword evidence="6" id="KW-0433">Leucine-rich repeat</keyword>
<dbReference type="InterPro" id="IPR013210">
    <property type="entry name" value="LRR_N_plant-typ"/>
</dbReference>
<dbReference type="Pfam" id="PF08263">
    <property type="entry name" value="LRRNT_2"/>
    <property type="match status" value="1"/>
</dbReference>
<evidence type="ECO:0000256" key="4">
    <source>
        <dbReference type="ARBA" id="ARBA00022475"/>
    </source>
</evidence>
<dbReference type="EMBL" id="JXTC01000222">
    <property type="protein sequence ID" value="PON81190.1"/>
    <property type="molecule type" value="Genomic_DNA"/>
</dbReference>
<dbReference type="Pfam" id="PF12799">
    <property type="entry name" value="LRR_4"/>
    <property type="match status" value="1"/>
</dbReference>
<evidence type="ECO:0000256" key="15">
    <source>
        <dbReference type="ARBA" id="ARBA00023136"/>
    </source>
</evidence>
<keyword evidence="9 19" id="KW-0732">Signal</keyword>
<dbReference type="InterPro" id="IPR032675">
    <property type="entry name" value="LRR_dom_sf"/>
</dbReference>
<evidence type="ECO:0000256" key="19">
    <source>
        <dbReference type="SAM" id="SignalP"/>
    </source>
</evidence>
<dbReference type="Pfam" id="PF00560">
    <property type="entry name" value="LRR_1"/>
    <property type="match status" value="6"/>
</dbReference>
<dbReference type="GO" id="GO:0004674">
    <property type="term" value="F:protein serine/threonine kinase activity"/>
    <property type="evidence" value="ECO:0007669"/>
    <property type="project" value="UniProtKB-KW"/>
</dbReference>
<evidence type="ECO:0000256" key="7">
    <source>
        <dbReference type="ARBA" id="ARBA00022679"/>
    </source>
</evidence>
<dbReference type="InterPro" id="IPR017441">
    <property type="entry name" value="Protein_kinase_ATP_BS"/>
</dbReference>
<feature type="signal peptide" evidence="19">
    <location>
        <begin position="1"/>
        <end position="34"/>
    </location>
</feature>
<dbReference type="Gene3D" id="1.10.510.10">
    <property type="entry name" value="Transferase(Phosphotransferase) domain 1"/>
    <property type="match status" value="1"/>
</dbReference>
<proteinExistence type="inferred from homology"/>
<dbReference type="AlphaFoldDB" id="A0A2P5E6T5"/>
<keyword evidence="15 18" id="KW-0472">Membrane</keyword>
<dbReference type="OrthoDB" id="1163285at2759"/>
<keyword evidence="10" id="KW-0677">Repeat</keyword>
<evidence type="ECO:0000256" key="5">
    <source>
        <dbReference type="ARBA" id="ARBA00022527"/>
    </source>
</evidence>
<dbReference type="SUPFAM" id="SSF56112">
    <property type="entry name" value="Protein kinase-like (PK-like)"/>
    <property type="match status" value="1"/>
</dbReference>
<feature type="transmembrane region" description="Helical" evidence="18">
    <location>
        <begin position="662"/>
        <end position="685"/>
    </location>
</feature>
<dbReference type="Gene3D" id="3.30.200.20">
    <property type="entry name" value="Phosphorylase Kinase, domain 1"/>
    <property type="match status" value="1"/>
</dbReference>
<keyword evidence="11 17" id="KW-0547">Nucleotide-binding</keyword>
<gene>
    <name evidence="21" type="ORF">TorRG33x02_230250</name>
</gene>
<dbReference type="SUPFAM" id="SSF52058">
    <property type="entry name" value="L domain-like"/>
    <property type="match status" value="2"/>
</dbReference>
<dbReference type="InterPro" id="IPR011009">
    <property type="entry name" value="Kinase-like_dom_sf"/>
</dbReference>
<evidence type="ECO:0000256" key="10">
    <source>
        <dbReference type="ARBA" id="ARBA00022737"/>
    </source>
</evidence>
<feature type="binding site" evidence="17">
    <location>
        <position position="747"/>
    </location>
    <ligand>
        <name>ATP</name>
        <dbReference type="ChEBI" id="CHEBI:30616"/>
    </ligand>
</feature>
<evidence type="ECO:0000256" key="2">
    <source>
        <dbReference type="ARBA" id="ARBA00008684"/>
    </source>
</evidence>
<keyword evidence="12 21" id="KW-0418">Kinase</keyword>
<protein>
    <recommendedName>
        <fullName evidence="3">non-specific serine/threonine protein kinase</fullName>
        <ecNumber evidence="3">2.7.11.1</ecNumber>
    </recommendedName>
</protein>
<dbReference type="InterPro" id="IPR000719">
    <property type="entry name" value="Prot_kinase_dom"/>
</dbReference>
<dbReference type="FunFam" id="3.80.10.10:FF:000288">
    <property type="entry name" value="LRR receptor-like serine/threonine-protein kinase EFR"/>
    <property type="match status" value="1"/>
</dbReference>
<evidence type="ECO:0000256" key="13">
    <source>
        <dbReference type="ARBA" id="ARBA00022840"/>
    </source>
</evidence>
<dbReference type="PROSITE" id="PS00108">
    <property type="entry name" value="PROTEIN_KINASE_ST"/>
    <property type="match status" value="1"/>
</dbReference>
<evidence type="ECO:0000259" key="20">
    <source>
        <dbReference type="PROSITE" id="PS50011"/>
    </source>
</evidence>
<dbReference type="InParanoid" id="A0A2P5E6T5"/>
<keyword evidence="5 21" id="KW-0723">Serine/threonine-protein kinase</keyword>
<keyword evidence="13 17" id="KW-0067">ATP-binding</keyword>
<evidence type="ECO:0000256" key="9">
    <source>
        <dbReference type="ARBA" id="ARBA00022729"/>
    </source>
</evidence>